<dbReference type="EMBL" id="FNED01000008">
    <property type="protein sequence ID" value="SDI84581.1"/>
    <property type="molecule type" value="Genomic_DNA"/>
</dbReference>
<reference evidence="1 2" key="1">
    <citation type="submission" date="2016-10" db="EMBL/GenBank/DDBJ databases">
        <authorList>
            <person name="de Groot N.N."/>
        </authorList>
    </citation>
    <scope>NUCLEOTIDE SEQUENCE [LARGE SCALE GENOMIC DNA]</scope>
    <source>
        <strain evidence="1 2">DSM 2895</strain>
    </source>
</reference>
<accession>A0A1G8NWC3</accession>
<evidence type="ECO:0000313" key="1">
    <source>
        <dbReference type="EMBL" id="SDI84581.1"/>
    </source>
</evidence>
<proteinExistence type="predicted"/>
<protein>
    <submittedName>
        <fullName evidence="1">Uncharacterized protein</fullName>
    </submittedName>
</protein>
<dbReference type="AlphaFoldDB" id="A0A1G8NWC3"/>
<evidence type="ECO:0000313" key="2">
    <source>
        <dbReference type="Proteomes" id="UP000182836"/>
    </source>
</evidence>
<organism evidence="1 2">
    <name type="scientific">Aneurinibacillus migulanus</name>
    <name type="common">Bacillus migulanus</name>
    <dbReference type="NCBI Taxonomy" id="47500"/>
    <lineage>
        <taxon>Bacteria</taxon>
        <taxon>Bacillati</taxon>
        <taxon>Bacillota</taxon>
        <taxon>Bacilli</taxon>
        <taxon>Bacillales</taxon>
        <taxon>Paenibacillaceae</taxon>
        <taxon>Aneurinibacillus group</taxon>
        <taxon>Aneurinibacillus</taxon>
    </lineage>
</organism>
<sequence>MRNKLVHLFLSVALFLLKGGDKMFPRIAVIYVTFIIDEEISYADVPATLKPEVKRQLELLGYGELATETA</sequence>
<name>A0A1G8NWC3_ANEMI</name>
<dbReference type="Proteomes" id="UP000182836">
    <property type="component" value="Unassembled WGS sequence"/>
</dbReference>
<gene>
    <name evidence="1" type="ORF">SAMN04487909_108147</name>
</gene>